<dbReference type="Proteomes" id="UP001140973">
    <property type="component" value="Unassembled WGS sequence"/>
</dbReference>
<name>A0A9X4FPJ6_9VIBR</name>
<evidence type="ECO:0000259" key="1">
    <source>
        <dbReference type="Pfam" id="PF13643"/>
    </source>
</evidence>
<organism evidence="2 3">
    <name type="scientific">Vibrio aestuarianus</name>
    <dbReference type="NCBI Taxonomy" id="28171"/>
    <lineage>
        <taxon>Bacteria</taxon>
        <taxon>Pseudomonadati</taxon>
        <taxon>Pseudomonadota</taxon>
        <taxon>Gammaproteobacteria</taxon>
        <taxon>Vibrionales</taxon>
        <taxon>Vibrionaceae</taxon>
        <taxon>Vibrio</taxon>
    </lineage>
</organism>
<accession>A0A9X4FPJ6</accession>
<evidence type="ECO:0000313" key="3">
    <source>
        <dbReference type="Proteomes" id="UP001140973"/>
    </source>
</evidence>
<feature type="domain" description="DUF4145" evidence="1">
    <location>
        <begin position="115"/>
        <end position="205"/>
    </location>
</feature>
<evidence type="ECO:0000313" key="2">
    <source>
        <dbReference type="EMBL" id="MDE1358876.1"/>
    </source>
</evidence>
<sequence>MSNLVANCPRCKVNDITFDVVAQHDLGTEYGWQRRYEVFSICRACERSTVFVVYQKEAGGTCELFLRSNKLTSSKSAINRIVDVKGYISLKDTGVEPPPDYLPEAVDAAFREGAACMAIGCFNAAATMFRLCLDMATTSLLPHEDVNGLNNKIRRSLGLRLGWLYDHGYIPESLRDLSSCIKDDGNDGAHEGTLTEVDAEDILDFSYVLLERIYTEPKRIELATQRRVSRRQKAKT</sequence>
<protein>
    <submittedName>
        <fullName evidence="2">DUF4145 domain-containing protein</fullName>
    </submittedName>
</protein>
<dbReference type="Pfam" id="PF13643">
    <property type="entry name" value="DUF4145"/>
    <property type="match status" value="1"/>
</dbReference>
<dbReference type="AlphaFoldDB" id="A0A9X4FPJ6"/>
<dbReference type="EMBL" id="JAKNAP010000098">
    <property type="protein sequence ID" value="MDE1358876.1"/>
    <property type="molecule type" value="Genomic_DNA"/>
</dbReference>
<comment type="caution">
    <text evidence="2">The sequence shown here is derived from an EMBL/GenBank/DDBJ whole genome shotgun (WGS) entry which is preliminary data.</text>
</comment>
<reference evidence="2" key="1">
    <citation type="submission" date="2022-02" db="EMBL/GenBank/DDBJ databases">
        <title>Emergence and expansion in Europe of a Vibrio aestuarianus clonal complex pathogenic for oysters.</title>
        <authorList>
            <person name="Mesnil A."/>
            <person name="Travers M.-A."/>
        </authorList>
    </citation>
    <scope>NUCLEOTIDE SEQUENCE</scope>
    <source>
        <strain evidence="2">151-ITT-15-cp-1</strain>
    </source>
</reference>
<dbReference type="RefSeq" id="WP_029857305.1">
    <property type="nucleotide sequence ID" value="NZ_JAKNAP010000098.1"/>
</dbReference>
<dbReference type="InterPro" id="IPR025285">
    <property type="entry name" value="DUF4145"/>
</dbReference>
<proteinExistence type="predicted"/>
<gene>
    <name evidence="2" type="ORF">L9W73_16455</name>
</gene>